<gene>
    <name evidence="1" type="ORF">BN961_03836</name>
</gene>
<protein>
    <submittedName>
        <fullName evidence="1">Uncharacterized protein</fullName>
    </submittedName>
</protein>
<dbReference type="Proteomes" id="UP000035762">
    <property type="component" value="Unassembled WGS sequence"/>
</dbReference>
<evidence type="ECO:0000313" key="1">
    <source>
        <dbReference type="EMBL" id="CEG10397.1"/>
    </source>
</evidence>
<reference evidence="1 2" key="1">
    <citation type="journal article" date="2014" name="Genome Announc.">
        <title>Genome Sequence of Afipia felis Strain 76713, Isolated in Hospital Water Using an Amoeba Co-Culture Procedure.</title>
        <authorList>
            <person name="Benamar S."/>
            <person name="La Scola B."/>
            <person name="Croce O."/>
        </authorList>
    </citation>
    <scope>NUCLEOTIDE SEQUENCE [LARGE SCALE GENOMIC DNA]</scope>
    <source>
        <strain evidence="1 2">76713</strain>
    </source>
</reference>
<comment type="caution">
    <text evidence="1">The sequence shown here is derived from an EMBL/GenBank/DDBJ whole genome shotgun (WGS) entry which is preliminary data.</text>
</comment>
<name>A0A090MVA2_AFIFE</name>
<proteinExistence type="predicted"/>
<dbReference type="AlphaFoldDB" id="A0A090MVA2"/>
<keyword evidence="2" id="KW-1185">Reference proteome</keyword>
<sequence length="78" mass="8515">MLDGFVGKQGQDCHGYWRHAAGGGGVFRAARPILHPVENIKQTHDNLLRYLVPFRIGATKTPDKGMAGYNLHNAATTV</sequence>
<organism evidence="1 2">
    <name type="scientific">Afipia felis</name>
    <name type="common">Cat scratch disease bacillus</name>
    <dbReference type="NCBI Taxonomy" id="1035"/>
    <lineage>
        <taxon>Bacteria</taxon>
        <taxon>Pseudomonadati</taxon>
        <taxon>Pseudomonadota</taxon>
        <taxon>Alphaproteobacteria</taxon>
        <taxon>Hyphomicrobiales</taxon>
        <taxon>Nitrobacteraceae</taxon>
        <taxon>Afipia</taxon>
    </lineage>
</organism>
<dbReference type="EMBL" id="CCAZ020000002">
    <property type="protein sequence ID" value="CEG10397.1"/>
    <property type="molecule type" value="Genomic_DNA"/>
</dbReference>
<accession>A0A090MVA2</accession>
<evidence type="ECO:0000313" key="2">
    <source>
        <dbReference type="Proteomes" id="UP000035762"/>
    </source>
</evidence>